<gene>
    <name evidence="1" type="ORF">FDF74_04240</name>
</gene>
<sequence>MRRNYKLKKTITMKKFIEEFSESFSEHMEKRLMELEVRTVLTRNENKNILDIKHVEHTKYDCDSKDTKKEYVYGELIVVEDMLYFADSCVDDAKVMQSPVVDTIYNSLDNNGMILYENVNCKKIDDSNIDFVVDSLLSECPDVSERYIKIVREMLAHEKK</sequence>
<keyword evidence="2" id="KW-1185">Reference proteome</keyword>
<dbReference type="AlphaFoldDB" id="A0A6M0R867"/>
<accession>A0A6M0R867</accession>
<evidence type="ECO:0000313" key="2">
    <source>
        <dbReference type="Proteomes" id="UP000473885"/>
    </source>
</evidence>
<dbReference type="Proteomes" id="UP000473885">
    <property type="component" value="Unassembled WGS sequence"/>
</dbReference>
<dbReference type="OrthoDB" id="1932408at2"/>
<organism evidence="1 2">
    <name type="scientific">Clostridium niameyense</name>
    <dbReference type="NCBI Taxonomy" id="1622073"/>
    <lineage>
        <taxon>Bacteria</taxon>
        <taxon>Bacillati</taxon>
        <taxon>Bacillota</taxon>
        <taxon>Clostridia</taxon>
        <taxon>Eubacteriales</taxon>
        <taxon>Clostridiaceae</taxon>
        <taxon>Clostridium</taxon>
    </lineage>
</organism>
<evidence type="ECO:0000313" key="1">
    <source>
        <dbReference type="EMBL" id="NEZ46423.1"/>
    </source>
</evidence>
<protein>
    <submittedName>
        <fullName evidence="1">Uncharacterized protein</fullName>
    </submittedName>
</protein>
<proteinExistence type="predicted"/>
<name>A0A6M0R867_9CLOT</name>
<dbReference type="RefSeq" id="WP_050607698.1">
    <property type="nucleotide sequence ID" value="NZ_CABKUB010000006.1"/>
</dbReference>
<comment type="caution">
    <text evidence="1">The sequence shown here is derived from an EMBL/GenBank/DDBJ whole genome shotgun (WGS) entry which is preliminary data.</text>
</comment>
<reference evidence="1 2" key="1">
    <citation type="submission" date="2019-04" db="EMBL/GenBank/DDBJ databases">
        <title>Genome sequencing of Clostridium botulinum Groups I-IV and Clostridium butyricum.</title>
        <authorList>
            <person name="Brunt J."/>
            <person name="Van Vliet A.H.M."/>
            <person name="Stringer S.C."/>
            <person name="Carter A.T."/>
            <person name="Peck M.W."/>
        </authorList>
    </citation>
    <scope>NUCLEOTIDE SEQUENCE [LARGE SCALE GENOMIC DNA]</scope>
    <source>
        <strain evidence="1 2">IFR 18/094</strain>
    </source>
</reference>
<dbReference type="EMBL" id="SXDP01000002">
    <property type="protein sequence ID" value="NEZ46423.1"/>
    <property type="molecule type" value="Genomic_DNA"/>
</dbReference>